<dbReference type="InterPro" id="IPR050091">
    <property type="entry name" value="PKS_NRPS_Biosynth_Enz"/>
</dbReference>
<keyword evidence="11" id="KW-1185">Reference proteome</keyword>
<dbReference type="InterPro" id="IPR041618">
    <property type="entry name" value="PKS_DE"/>
</dbReference>
<dbReference type="Gene3D" id="3.30.70.3290">
    <property type="match status" value="2"/>
</dbReference>
<evidence type="ECO:0000313" key="11">
    <source>
        <dbReference type="Proteomes" id="UP001523219"/>
    </source>
</evidence>
<evidence type="ECO:0000313" key="10">
    <source>
        <dbReference type="EMBL" id="MCN9244787.1"/>
    </source>
</evidence>
<accession>A0ABT0ZMN6</accession>
<dbReference type="Pfam" id="PF00109">
    <property type="entry name" value="ketoacyl-synt"/>
    <property type="match status" value="2"/>
</dbReference>
<organism evidence="10 11">
    <name type="scientific">Streptomyces macrolidinus</name>
    <dbReference type="NCBI Taxonomy" id="2952607"/>
    <lineage>
        <taxon>Bacteria</taxon>
        <taxon>Bacillati</taxon>
        <taxon>Actinomycetota</taxon>
        <taxon>Actinomycetes</taxon>
        <taxon>Kitasatosporales</taxon>
        <taxon>Streptomycetaceae</taxon>
        <taxon>Streptomyces</taxon>
    </lineage>
</organism>
<dbReference type="PROSITE" id="PS52004">
    <property type="entry name" value="KS3_2"/>
    <property type="match status" value="2"/>
</dbReference>
<dbReference type="InterPro" id="IPR057326">
    <property type="entry name" value="KR_dom"/>
</dbReference>
<dbReference type="InterPro" id="IPR020841">
    <property type="entry name" value="PKS_Beta-ketoAc_synthase_dom"/>
</dbReference>
<evidence type="ECO:0000256" key="6">
    <source>
        <dbReference type="ARBA" id="ARBA00023315"/>
    </source>
</evidence>
<dbReference type="Gene3D" id="3.40.366.10">
    <property type="entry name" value="Malonyl-Coenzyme A Acyl Carrier Protein, domain 2"/>
    <property type="match status" value="3"/>
</dbReference>
<dbReference type="SUPFAM" id="SSF55048">
    <property type="entry name" value="Probable ACP-binding domain of malonyl-CoA ACP transacylase"/>
    <property type="match status" value="2"/>
</dbReference>
<dbReference type="Pfam" id="PF08659">
    <property type="entry name" value="KR"/>
    <property type="match status" value="2"/>
</dbReference>
<dbReference type="Gene3D" id="1.10.1200.10">
    <property type="entry name" value="ACP-like"/>
    <property type="match status" value="3"/>
</dbReference>
<dbReference type="InterPro" id="IPR001227">
    <property type="entry name" value="Ac_transferase_dom_sf"/>
</dbReference>
<evidence type="ECO:0000256" key="3">
    <source>
        <dbReference type="ARBA" id="ARBA00022679"/>
    </source>
</evidence>
<dbReference type="InterPro" id="IPR013968">
    <property type="entry name" value="PKS_KR"/>
</dbReference>
<dbReference type="SUPFAM" id="SSF101166">
    <property type="entry name" value="Docking domain A of the erythromycin polyketide synthase (DEBS)"/>
    <property type="match status" value="1"/>
</dbReference>
<dbReference type="Pfam" id="PF02801">
    <property type="entry name" value="Ketoacyl-synt_C"/>
    <property type="match status" value="2"/>
</dbReference>
<protein>
    <submittedName>
        <fullName evidence="10">SDR family NAD(P)-dependent oxidoreductase</fullName>
    </submittedName>
</protein>
<dbReference type="PROSITE" id="PS50075">
    <property type="entry name" value="CARRIER"/>
    <property type="match status" value="3"/>
</dbReference>
<dbReference type="CDD" id="cd08952">
    <property type="entry name" value="KR_1_SDR_x"/>
    <property type="match status" value="2"/>
</dbReference>
<dbReference type="Pfam" id="PF00550">
    <property type="entry name" value="PP-binding"/>
    <property type="match status" value="3"/>
</dbReference>
<dbReference type="SUPFAM" id="SSF52151">
    <property type="entry name" value="FabD/lysophospholipase-like"/>
    <property type="match status" value="3"/>
</dbReference>
<dbReference type="SMART" id="SM00825">
    <property type="entry name" value="PKS_KS"/>
    <property type="match status" value="2"/>
</dbReference>
<dbReference type="InterPro" id="IPR036347">
    <property type="entry name" value="DEBS_docking_sf"/>
</dbReference>
<dbReference type="InterPro" id="IPR014043">
    <property type="entry name" value="Acyl_transferase_dom"/>
</dbReference>
<proteinExistence type="predicted"/>
<evidence type="ECO:0000256" key="7">
    <source>
        <dbReference type="SAM" id="MobiDB-lite"/>
    </source>
</evidence>
<dbReference type="Pfam" id="PF16197">
    <property type="entry name" value="KAsynt_C_assoc"/>
    <property type="match status" value="1"/>
</dbReference>
<feature type="compositionally biased region" description="Low complexity" evidence="7">
    <location>
        <begin position="2734"/>
        <end position="2747"/>
    </location>
</feature>
<keyword evidence="4" id="KW-0045">Antibiotic biosynthesis</keyword>
<gene>
    <name evidence="10" type="ORF">NGF19_29070</name>
</gene>
<evidence type="ECO:0000256" key="5">
    <source>
        <dbReference type="ARBA" id="ARBA00023268"/>
    </source>
</evidence>
<keyword evidence="6" id="KW-0012">Acyltransferase</keyword>
<dbReference type="Gene3D" id="3.40.50.720">
    <property type="entry name" value="NAD(P)-binding Rossmann-like Domain"/>
    <property type="match status" value="2"/>
</dbReference>
<dbReference type="Gene3D" id="3.40.47.10">
    <property type="match status" value="2"/>
</dbReference>
<keyword evidence="1" id="KW-0596">Phosphopantetheine</keyword>
<feature type="region of interest" description="Disordered" evidence="7">
    <location>
        <begin position="2717"/>
        <end position="2747"/>
    </location>
</feature>
<sequence>CVQAELAQALADVAPRTAEVPFYSTVTGGLLDTSGLDGEYWYRNLRQTVEFEQATRALLADGYRAFIESSPHPVLTMAVGETDADAVAVGTLRRDEGGMERLLLSLGEAWTHGVNVDWAPAFEGTGARRVELPTYAFQRQRYWMESAPALTSATDGLWTELELQDPARLSQTLQVSPQALGEVLPALSAWRQDRERGRRVDSWRYRVSWRPLSLPSGAALTGRWLVVCPEGGGASDVVRGLEAAGVDLLPVVTAEGPGQSRESLAAALAEVAGQPMAGVLSLLAAEERPHPGHPDVPGGVALTLALVQALGDTGIDAPLWCVTRGAAVVGAGEPPGAPAQAAVAGLVRSAALEHPDRWGGLVDLPGELDERAVRRLCAVLAGVSDEDQVAVRSTGVYGRRLQAASARRTGSTDGWRPRGTILVTGGTGGVGAHVARWLAGQGAEHLLLVSRRGAKAPGADALRAELLELGTAVTIAACDVADRDEVTELLAALPAGQPLTAVIHAAGVLDDGVLDALTPERLATSLRAKLTAARHLDELTRNQELSVFVVFTSVMGVTGSAGQGNYAAANAALEQLVAVRRAAGLPATAIAWGAWASGEGMLADRVAERLRERGLPSMAPESAVTAVGRAIEEDDELLVVADADWRRFAASAGLRSTAFFSELPDFEAVSDPGERAEQDGELRARLAGLTRSDQEAFVTDLVRTQAAAVLRHGTADALLPDRAFSEAGFDSLTAVELRNRLSAATGLRLPATVLFDHPTPRALAGQLLGRLGGFEEPAQEEKQASGPRTADRHSEPIAIVGMGCHFPGGVQSPADLWELLADGRDAVGEWPLDRGWDVERLYDPDPDRPGTTYSRQGGFLDDISGFDAEFFGISPREALAMDPQQRLLLETAWEAVESAGQDPAALRGRRVGVFVGTNGQDYIGLLGQAEGASEGHFLTGNTASVLSGRISYVLGLEGSALTVDTACSSSLVALDLAVQALRRGDCDQAFAGGVTLMSTPKLFVEFSRQRGLAPDGRCKAFAAGADGTGWGEGVGVLLLERLSDAQANGHRVLAVVRGSAVNQDGASNGLTAPNGPAQQRVIRAALADAALDAGQVDAVEAHGTGTRLGDPIEAQALQAVYGAGRAADPLWLGSVKSNIGHTQAAAGVAGVIKMVLALQAGELPPTLHIEEPNPHVDWTDGGVRLLTERLPWPRTGEPRRAGVSSFGISGTNVHLILEQAPETQPSVNSTSDGRSSTKGVVAPVLLSARTAPALRAQAARLGSYLDEHPKGLELADLRYSLASGRAALDHRAAVLGTDLESVRNSLRALAEGRSSGRLISGAAATPRRTAMLFPGQGSQRAGAGAQLYRDEPVFADALDEVLSHLGPHLDLPLRDVMFAAPGDPEADLLQRTRCTQPALFALEVALFRLAGHWGLRPDLLLGHSIGELAAAHVAGVFDLADACALVAARGRLMDALPPGGAMTAVEATEEEVRQALTDDGGAAIAAVNGPRSTVLSGDRAAVAELAEAFAAQGRRTKDLAVSHAFHSARMDAMLDAFRDVAEGLTYSAPRLTVISNLTGAPATAAELCDPEYWVRQVRGTVRFLDGALRLRAEGVTDCLELGPGGLLSGLVHECLADDPGVRAVPMLREGRPEPESVGAALAGLYVRGVAVDWSPDWQGRSVRRLELPSYPFQHQRFWPEPQSAPTARLRYRVDWQPVVRQPSTVALSCRWLLVVPAEHTHHATVRACEQALAEHGAQVTVIPVAADAERAELAARMGEEAAGVLSLLALADTPHPRLASLDCGLATTLLLIQALGDAGCDARLWCATTGAVAEGDLGPAHPEQASVWGLGRVAALEHPHRWGGLVDLPEELDADARRALCAVLSQPWDGDSHEDQVAVRPTGVLARRLRRTPEPTAREEQAWTPRGTVLITGGTGGLGAQVARRLAEQGADHLVLLSRRGPDADGAARLREELTELGVRTTVLACDVADRSELAAVVEQLRADGETVRTVFHAAGLTSDTRIAECTLERLAEETAAKLLGAAHLDGLFADQELDAFVFFSSVSATWGSGGQGSYAAANAYLDALAERRRSRGLAATSIAWGPWAGAGMAQGAVGAELRRHGLIPMAPETALAELQGALDRRETGIAVADVDWATFAPAFRSGRDSALLSDLPEACPAEPARTGDPDTGTAWRDRLTGLAAPERLRLLTDLVRTEAATVLGHESALAVEAERPFREAGFDSLTAIELRNRLTEATGVALPATAVFDHPTAADLAGQLLAELTGTGPGTVEAAPAAATAPDAEPLAVVAMACRFPGGVHTPDDLWRLVADEVDAIGEMPADRGWPLEELYHPDAEHEGTCYTRAGGFLDGAGEFDAEFFGISPREALAMDPQQRLLLEASWEVLERACIDPQSVRGSQGGVYFGVAGQGYGTGPQDGTADVEGHLLGGTVTSVASGRVAYTLGLQGPAVTVETACSSSLVALHLAGQALRAGECSFALVGGAAVMATPDLFVEFSRQRGLSTDGRCRSFADAADGTGWGEGAGVLLVERLSDARAQGHPVLALVRGTAVNQDGASNGLTAPNGPAQQRVIRQALANAGVEAADVDLVEAHGTGTTLGDPIEAQAVLATYGQGRPEDRPLWLGSLKSNIGHTQAAAGVAGVIKTVLALRHRTLPRTLHVDQPSTRVDWSAGTVRLLTEARPWQDPGRPRRAGVSAFGMSGTNAHAVLEEAPADAHAVREETPADAHAATGEMPVDAPATEPGTEPTTATSRTVCWPLSAKSQGALRDQARRLRDHLRAHPEARPADIAHALAATRSSFAHRTVIVGTDRNHLLDALADVAQAAPTPCAVDGRAHDGRTVFVFPGQGSQWVGMATGLLGESVVFAERLAECERALAPYVDWSLTAVLRGEEGAPSLERVDVVQPALFAVMVSLAALWRSYGVEPDAVVGHSQGEIAAACVAGALSLDDAAKIVALRSRALAALAGRGGMVSLAVSEERARELLLPHGERIGVAAINGPEAVVVAGTPEELTALLDDCARQGIRARRIPVDYAAHSAQVAEIGAELRTALAGIRPRPAKTPLYSTVTGELLDGAVLSGDYWYRNLREPVEFAAATRTLLDAGHDLFIEVSPHPVLLPAVEHTAESAGRPVAGVGTLRREDGGTDRIAAALAQAWAYGATVDWNALLPEPVRRVTLPTYAFQRRRYWLPTPGRYGTTTPVALDRSPTPQAEPEAQQADGLAALTEPDRRRAVLDLVVGHAAAILGHTGPAAVDAERAFSEAGFDSMLAVKYRNRLSEALGMPIPPTAVFDHPTPAALAAHLSTVLGEATSPTVPVLAELDRLADTLAALSPDPSGTDEIGARLQILLRGWTERTGQGGDTKDGSALDSATADELFELLDNDFGMA</sequence>
<dbReference type="CDD" id="cd00833">
    <property type="entry name" value="PKS"/>
    <property type="match status" value="2"/>
</dbReference>
<dbReference type="InterPro" id="IPR020806">
    <property type="entry name" value="PKS_PP-bd"/>
</dbReference>
<dbReference type="InterPro" id="IPR009081">
    <property type="entry name" value="PP-bd_ACP"/>
</dbReference>
<dbReference type="InterPro" id="IPR016035">
    <property type="entry name" value="Acyl_Trfase/lysoPLipase"/>
</dbReference>
<dbReference type="Pfam" id="PF18369">
    <property type="entry name" value="PKS_DE"/>
    <property type="match status" value="1"/>
</dbReference>
<feature type="domain" description="Ketosynthase family 3 (KS3)" evidence="9">
    <location>
        <begin position="794"/>
        <end position="1219"/>
    </location>
</feature>
<dbReference type="InterPro" id="IPR018201">
    <property type="entry name" value="Ketoacyl_synth_AS"/>
</dbReference>
<dbReference type="RefSeq" id="WP_252428703.1">
    <property type="nucleotide sequence ID" value="NZ_JAMWMR010000046.1"/>
</dbReference>
<dbReference type="SMART" id="SM00822">
    <property type="entry name" value="PKS_KR"/>
    <property type="match status" value="2"/>
</dbReference>
<keyword evidence="5" id="KW-0511">Multifunctional enzyme</keyword>
<name>A0ABT0ZMN6_9ACTN</name>
<dbReference type="SUPFAM" id="SSF53901">
    <property type="entry name" value="Thiolase-like"/>
    <property type="match status" value="2"/>
</dbReference>
<dbReference type="PROSITE" id="PS00012">
    <property type="entry name" value="PHOSPHOPANTETHEINE"/>
    <property type="match status" value="2"/>
</dbReference>
<dbReference type="EMBL" id="JAMWMR010000046">
    <property type="protein sequence ID" value="MCN9244787.1"/>
    <property type="molecule type" value="Genomic_DNA"/>
</dbReference>
<dbReference type="Pfam" id="PF22621">
    <property type="entry name" value="CurL-like_PKS_C"/>
    <property type="match status" value="1"/>
</dbReference>
<evidence type="ECO:0000256" key="1">
    <source>
        <dbReference type="ARBA" id="ARBA00022450"/>
    </source>
</evidence>
<dbReference type="InterPro" id="IPR015357">
    <property type="entry name" value="EryA2_docking"/>
</dbReference>
<feature type="domain" description="Carrier" evidence="8">
    <location>
        <begin position="696"/>
        <end position="771"/>
    </location>
</feature>
<keyword evidence="3" id="KW-0808">Transferase</keyword>
<dbReference type="PROSITE" id="PS00606">
    <property type="entry name" value="KS3_1"/>
    <property type="match status" value="2"/>
</dbReference>
<dbReference type="InterPro" id="IPR032821">
    <property type="entry name" value="PKS_assoc"/>
</dbReference>
<dbReference type="SMART" id="SM00827">
    <property type="entry name" value="PKS_AT"/>
    <property type="match status" value="2"/>
</dbReference>
<dbReference type="Pfam" id="PF00698">
    <property type="entry name" value="Acyl_transf_1"/>
    <property type="match status" value="3"/>
</dbReference>
<evidence type="ECO:0000259" key="9">
    <source>
        <dbReference type="PROSITE" id="PS52004"/>
    </source>
</evidence>
<dbReference type="SUPFAM" id="SSF51735">
    <property type="entry name" value="NAD(P)-binding Rossmann-fold domains"/>
    <property type="match status" value="4"/>
</dbReference>
<feature type="non-terminal residue" evidence="10">
    <location>
        <position position="1"/>
    </location>
</feature>
<dbReference type="Pfam" id="PF09277">
    <property type="entry name" value="Erythro-docking"/>
    <property type="match status" value="1"/>
</dbReference>
<dbReference type="SMART" id="SM00823">
    <property type="entry name" value="PKS_PP"/>
    <property type="match status" value="3"/>
</dbReference>
<dbReference type="InterPro" id="IPR014031">
    <property type="entry name" value="Ketoacyl_synth_C"/>
</dbReference>
<dbReference type="SMART" id="SM01294">
    <property type="entry name" value="PKS_PP_betabranch"/>
    <property type="match status" value="3"/>
</dbReference>
<feature type="domain" description="Carrier" evidence="8">
    <location>
        <begin position="2186"/>
        <end position="2261"/>
    </location>
</feature>
<feature type="domain" description="Ketosynthase family 3 (KS3)" evidence="9">
    <location>
        <begin position="2281"/>
        <end position="2707"/>
    </location>
</feature>
<feature type="domain" description="Carrier" evidence="8">
    <location>
        <begin position="3225"/>
        <end position="3300"/>
    </location>
</feature>
<dbReference type="InterPro" id="IPR036291">
    <property type="entry name" value="NAD(P)-bd_dom_sf"/>
</dbReference>
<dbReference type="InterPro" id="IPR006162">
    <property type="entry name" value="Ppantetheine_attach_site"/>
</dbReference>
<dbReference type="SUPFAM" id="SSF47336">
    <property type="entry name" value="ACP-like"/>
    <property type="match status" value="3"/>
</dbReference>
<reference evidence="10 11" key="1">
    <citation type="submission" date="2022-05" db="EMBL/GenBank/DDBJ databases">
        <title>Streptomyces sp. nov. RY43-2 isolated from soil of a peat swamp forest.</title>
        <authorList>
            <person name="Kanchanasin P."/>
            <person name="Tanasupawat S."/>
            <person name="Phongsopitanun W."/>
        </authorList>
    </citation>
    <scope>NUCLEOTIDE SEQUENCE [LARGE SCALE GENOMIC DNA]</scope>
    <source>
        <strain evidence="10 11">RY43-2</strain>
    </source>
</reference>
<dbReference type="InterPro" id="IPR016039">
    <property type="entry name" value="Thiolase-like"/>
</dbReference>
<evidence type="ECO:0000256" key="2">
    <source>
        <dbReference type="ARBA" id="ARBA00022553"/>
    </source>
</evidence>
<dbReference type="InterPro" id="IPR036736">
    <property type="entry name" value="ACP-like_sf"/>
</dbReference>
<evidence type="ECO:0000259" key="8">
    <source>
        <dbReference type="PROSITE" id="PS50075"/>
    </source>
</evidence>
<dbReference type="Proteomes" id="UP001523219">
    <property type="component" value="Unassembled WGS sequence"/>
</dbReference>
<dbReference type="PANTHER" id="PTHR43775">
    <property type="entry name" value="FATTY ACID SYNTHASE"/>
    <property type="match status" value="1"/>
</dbReference>
<dbReference type="InterPro" id="IPR016036">
    <property type="entry name" value="Malonyl_transacylase_ACP-bd"/>
</dbReference>
<dbReference type="InterPro" id="IPR014030">
    <property type="entry name" value="Ketoacyl_synth_N"/>
</dbReference>
<keyword evidence="2" id="KW-0597">Phosphoprotein</keyword>
<dbReference type="PANTHER" id="PTHR43775:SF51">
    <property type="entry name" value="INACTIVE PHENOLPHTHIOCEROL SYNTHESIS POLYKETIDE SYNTHASE TYPE I PKS1-RELATED"/>
    <property type="match status" value="1"/>
</dbReference>
<evidence type="ECO:0000256" key="4">
    <source>
        <dbReference type="ARBA" id="ARBA00023194"/>
    </source>
</evidence>
<dbReference type="Gene3D" id="6.10.140.1830">
    <property type="match status" value="1"/>
</dbReference>
<comment type="caution">
    <text evidence="10">The sequence shown here is derived from an EMBL/GenBank/DDBJ whole genome shotgun (WGS) entry which is preliminary data.</text>
</comment>